<feature type="domain" description="Phosphoribosyl-AMP cyclohydrolase" evidence="12">
    <location>
        <begin position="30"/>
        <end position="103"/>
    </location>
</feature>
<keyword evidence="7 11" id="KW-0963">Cytoplasm</keyword>
<comment type="pathway">
    <text evidence="4">Amino-acid biosynthesis; L-histidine biosynthesis; L-histidine from 5-phospho-alpha-D-ribose 1-diphosphate: step 2/9.</text>
</comment>
<keyword evidence="11" id="KW-0479">Metal-binding</keyword>
<evidence type="ECO:0000256" key="5">
    <source>
        <dbReference type="ARBA" id="ARBA00007731"/>
    </source>
</evidence>
<comment type="function">
    <text evidence="11">Catalyzes the hydrolysis of the adenine ring of phosphoribosyl-AMP.</text>
</comment>
<keyword evidence="8 11" id="KW-0028">Amino-acid biosynthesis</keyword>
<proteinExistence type="inferred from homology"/>
<keyword evidence="9 11" id="KW-0378">Hydrolase</keyword>
<dbReference type="EC" id="3.5.4.19" evidence="11"/>
<dbReference type="AlphaFoldDB" id="A0A2H9T1M0"/>
<dbReference type="UniPathway" id="UPA00031">
    <property type="reaction ID" value="UER00008"/>
</dbReference>
<evidence type="ECO:0000259" key="12">
    <source>
        <dbReference type="Pfam" id="PF01502"/>
    </source>
</evidence>
<protein>
    <recommendedName>
        <fullName evidence="11">Phosphoribosyl-AMP cyclohydrolase</fullName>
        <shortName evidence="11">PRA-CH</shortName>
        <ecNumber evidence="11">3.5.4.19</ecNumber>
    </recommendedName>
</protein>
<name>A0A2H9T1M0_9BACT</name>
<comment type="subcellular location">
    <subcellularLocation>
        <location evidence="11">Cytoplasm</location>
    </subcellularLocation>
</comment>
<evidence type="ECO:0000256" key="9">
    <source>
        <dbReference type="ARBA" id="ARBA00022801"/>
    </source>
</evidence>
<evidence type="ECO:0000313" key="14">
    <source>
        <dbReference type="Proteomes" id="UP000236946"/>
    </source>
</evidence>
<dbReference type="PANTHER" id="PTHR42945:SF1">
    <property type="entry name" value="HISTIDINE BIOSYNTHESIS BIFUNCTIONAL PROTEIN HIS7"/>
    <property type="match status" value="1"/>
</dbReference>
<feature type="binding site" evidence="11">
    <location>
        <position position="78"/>
    </location>
    <ligand>
        <name>Zn(2+)</name>
        <dbReference type="ChEBI" id="CHEBI:29105"/>
        <note>ligand shared between dimeric partners</note>
    </ligand>
</feature>
<dbReference type="PANTHER" id="PTHR42945">
    <property type="entry name" value="HISTIDINE BIOSYNTHESIS BIFUNCTIONAL PROTEIN"/>
    <property type="match status" value="1"/>
</dbReference>
<comment type="pathway">
    <text evidence="3 11">Amino-acid biosynthesis; L-histidine biosynthesis; L-histidine from 5-phospho-alpha-D-ribose 1-diphosphate: step 3/9.</text>
</comment>
<feature type="binding site" evidence="11">
    <location>
        <position position="77"/>
    </location>
    <ligand>
        <name>Mg(2+)</name>
        <dbReference type="ChEBI" id="CHEBI:18420"/>
    </ligand>
</feature>
<sequence>MKNLPKLNWGKSNGLIPVIIQDFKTNEVLMHGFMNKAALKKTLEERRVTYYSRTRKKLWTKGETSGNFQLVKEIFVDCDLDTLLIKIRQIGNTCHTGKRTCFFKKYAHKKRKTNQSALRASL</sequence>
<evidence type="ECO:0000256" key="11">
    <source>
        <dbReference type="HAMAP-Rule" id="MF_01021"/>
    </source>
</evidence>
<dbReference type="InterPro" id="IPR026660">
    <property type="entry name" value="PRA-CH"/>
</dbReference>
<comment type="cofactor">
    <cofactor evidence="11">
        <name>Mg(2+)</name>
        <dbReference type="ChEBI" id="CHEBI:18420"/>
    </cofactor>
    <text evidence="11">Binds 1 Mg(2+) ion per subunit.</text>
</comment>
<feature type="binding site" evidence="11">
    <location>
        <position position="81"/>
    </location>
    <ligand>
        <name>Mg(2+)</name>
        <dbReference type="ChEBI" id="CHEBI:18420"/>
    </ligand>
</feature>
<dbReference type="GO" id="GO:0000105">
    <property type="term" value="P:L-histidine biosynthetic process"/>
    <property type="evidence" value="ECO:0007669"/>
    <property type="project" value="UniProtKB-UniRule"/>
</dbReference>
<organism evidence="13 14">
    <name type="scientific">Candidatus Staskawiczbacteria bacterium CG10_big_fil_rev_8_21_14_0_10_38_10</name>
    <dbReference type="NCBI Taxonomy" id="1974891"/>
    <lineage>
        <taxon>Bacteria</taxon>
        <taxon>Candidatus Staskawicziibacteriota</taxon>
    </lineage>
</organism>
<keyword evidence="11" id="KW-0862">Zinc</keyword>
<feature type="binding site" evidence="11">
    <location>
        <position position="79"/>
    </location>
    <ligand>
        <name>Mg(2+)</name>
        <dbReference type="ChEBI" id="CHEBI:18420"/>
    </ligand>
</feature>
<evidence type="ECO:0000256" key="2">
    <source>
        <dbReference type="ARBA" id="ARBA00001460"/>
    </source>
</evidence>
<dbReference type="GO" id="GO:0004635">
    <property type="term" value="F:phosphoribosyl-AMP cyclohydrolase activity"/>
    <property type="evidence" value="ECO:0007669"/>
    <property type="project" value="UniProtKB-UniRule"/>
</dbReference>
<evidence type="ECO:0000256" key="6">
    <source>
        <dbReference type="ARBA" id="ARBA00008299"/>
    </source>
</evidence>
<evidence type="ECO:0000256" key="3">
    <source>
        <dbReference type="ARBA" id="ARBA00005169"/>
    </source>
</evidence>
<evidence type="ECO:0000313" key="13">
    <source>
        <dbReference type="EMBL" id="PJE69622.1"/>
    </source>
</evidence>
<keyword evidence="11" id="KW-0460">Magnesium</keyword>
<dbReference type="Gene3D" id="3.10.20.810">
    <property type="entry name" value="Phosphoribosyl-AMP cyclohydrolase"/>
    <property type="match status" value="1"/>
</dbReference>
<dbReference type="InterPro" id="IPR002496">
    <property type="entry name" value="PRib_AMP_CycHydrolase_dom"/>
</dbReference>
<dbReference type="InterPro" id="IPR038019">
    <property type="entry name" value="PRib_AMP_CycHydrolase_sf"/>
</dbReference>
<evidence type="ECO:0000256" key="4">
    <source>
        <dbReference type="ARBA" id="ARBA00005204"/>
    </source>
</evidence>
<accession>A0A2H9T1M0</accession>
<comment type="catalytic activity">
    <reaction evidence="2">
        <text>1-(5-phospho-beta-D-ribosyl)-ATP + H2O = 1-(5-phospho-beta-D-ribosyl)-5'-AMP + diphosphate + H(+)</text>
        <dbReference type="Rhea" id="RHEA:22828"/>
        <dbReference type="ChEBI" id="CHEBI:15377"/>
        <dbReference type="ChEBI" id="CHEBI:15378"/>
        <dbReference type="ChEBI" id="CHEBI:33019"/>
        <dbReference type="ChEBI" id="CHEBI:59457"/>
        <dbReference type="ChEBI" id="CHEBI:73183"/>
        <dbReference type="EC" id="3.6.1.31"/>
    </reaction>
</comment>
<evidence type="ECO:0000256" key="8">
    <source>
        <dbReference type="ARBA" id="ARBA00022605"/>
    </source>
</evidence>
<evidence type="ECO:0000256" key="10">
    <source>
        <dbReference type="ARBA" id="ARBA00023102"/>
    </source>
</evidence>
<evidence type="ECO:0000256" key="1">
    <source>
        <dbReference type="ARBA" id="ARBA00000024"/>
    </source>
</evidence>
<dbReference type="GO" id="GO:0004636">
    <property type="term" value="F:phosphoribosyl-ATP diphosphatase activity"/>
    <property type="evidence" value="ECO:0007669"/>
    <property type="project" value="UniProtKB-EC"/>
</dbReference>
<comment type="subunit">
    <text evidence="11">Homodimer.</text>
</comment>
<reference evidence="14" key="1">
    <citation type="submission" date="2017-09" db="EMBL/GenBank/DDBJ databases">
        <title>Depth-based differentiation of microbial function through sediment-hosted aquifers and enrichment of novel symbionts in the deep terrestrial subsurface.</title>
        <authorList>
            <person name="Probst A.J."/>
            <person name="Ladd B."/>
            <person name="Jarett J.K."/>
            <person name="Geller-Mcgrath D.E."/>
            <person name="Sieber C.M.K."/>
            <person name="Emerson J.B."/>
            <person name="Anantharaman K."/>
            <person name="Thomas B.C."/>
            <person name="Malmstrom R."/>
            <person name="Stieglmeier M."/>
            <person name="Klingl A."/>
            <person name="Woyke T."/>
            <person name="Ryan C.M."/>
            <person name="Banfield J.F."/>
        </authorList>
    </citation>
    <scope>NUCLEOTIDE SEQUENCE [LARGE SCALE GENOMIC DNA]</scope>
</reference>
<comment type="similarity">
    <text evidence="5">In the C-terminal section; belongs to the PRA-PH family.</text>
</comment>
<gene>
    <name evidence="11" type="primary">hisI</name>
    <name evidence="13" type="ORF">COU98_01030</name>
</gene>
<dbReference type="NCBIfam" id="NF000768">
    <property type="entry name" value="PRK00051.1"/>
    <property type="match status" value="1"/>
</dbReference>
<dbReference type="GO" id="GO:0005737">
    <property type="term" value="C:cytoplasm"/>
    <property type="evidence" value="ECO:0007669"/>
    <property type="project" value="UniProtKB-SubCell"/>
</dbReference>
<comment type="similarity">
    <text evidence="11">Belongs to the PRA-CH family.</text>
</comment>
<dbReference type="EMBL" id="PFEN01000017">
    <property type="protein sequence ID" value="PJE69622.1"/>
    <property type="molecule type" value="Genomic_DNA"/>
</dbReference>
<feature type="binding site" evidence="11">
    <location>
        <position position="101"/>
    </location>
    <ligand>
        <name>Zn(2+)</name>
        <dbReference type="ChEBI" id="CHEBI:29105"/>
        <note>ligand shared between dimeric partners</note>
    </ligand>
</feature>
<dbReference type="GO" id="GO:0008270">
    <property type="term" value="F:zinc ion binding"/>
    <property type="evidence" value="ECO:0007669"/>
    <property type="project" value="UniProtKB-UniRule"/>
</dbReference>
<evidence type="ECO:0000256" key="7">
    <source>
        <dbReference type="ARBA" id="ARBA00022490"/>
    </source>
</evidence>
<dbReference type="GO" id="GO:0000287">
    <property type="term" value="F:magnesium ion binding"/>
    <property type="evidence" value="ECO:0007669"/>
    <property type="project" value="UniProtKB-UniRule"/>
</dbReference>
<dbReference type="Pfam" id="PF01502">
    <property type="entry name" value="PRA-CH"/>
    <property type="match status" value="1"/>
</dbReference>
<keyword evidence="10 11" id="KW-0368">Histidine biosynthesis</keyword>
<dbReference type="FunFam" id="3.10.20.810:FF:000001">
    <property type="entry name" value="Histidine biosynthesis bifunctional protein HisIE"/>
    <property type="match status" value="1"/>
</dbReference>
<dbReference type="HAMAP" id="MF_01021">
    <property type="entry name" value="HisI"/>
    <property type="match status" value="1"/>
</dbReference>
<dbReference type="Proteomes" id="UP000236946">
    <property type="component" value="Unassembled WGS sequence"/>
</dbReference>
<comment type="caution">
    <text evidence="13">The sequence shown here is derived from an EMBL/GenBank/DDBJ whole genome shotgun (WGS) entry which is preliminary data.</text>
</comment>
<dbReference type="SUPFAM" id="SSF141734">
    <property type="entry name" value="HisI-like"/>
    <property type="match status" value="1"/>
</dbReference>
<comment type="cofactor">
    <cofactor evidence="11">
        <name>Zn(2+)</name>
        <dbReference type="ChEBI" id="CHEBI:29105"/>
    </cofactor>
    <text evidence="11">Binds 1 zinc ion per subunit.</text>
</comment>
<comment type="catalytic activity">
    <reaction evidence="1 11">
        <text>1-(5-phospho-beta-D-ribosyl)-5'-AMP + H2O = 1-(5-phospho-beta-D-ribosyl)-5-[(5-phospho-beta-D-ribosylamino)methylideneamino]imidazole-4-carboxamide</text>
        <dbReference type="Rhea" id="RHEA:20049"/>
        <dbReference type="ChEBI" id="CHEBI:15377"/>
        <dbReference type="ChEBI" id="CHEBI:58435"/>
        <dbReference type="ChEBI" id="CHEBI:59457"/>
        <dbReference type="EC" id="3.5.4.19"/>
    </reaction>
</comment>
<comment type="similarity">
    <text evidence="6">In the N-terminal section; belongs to the PRA-CH family.</text>
</comment>
<feature type="binding site" evidence="11">
    <location>
        <position position="94"/>
    </location>
    <ligand>
        <name>Zn(2+)</name>
        <dbReference type="ChEBI" id="CHEBI:29105"/>
        <note>ligand shared between dimeric partners</note>
    </ligand>
</feature>